<evidence type="ECO:0000259" key="6">
    <source>
        <dbReference type="Pfam" id="PF04542"/>
    </source>
</evidence>
<accession>A0A6L9S6Z1</accession>
<dbReference type="CDD" id="cd06171">
    <property type="entry name" value="Sigma70_r4"/>
    <property type="match status" value="1"/>
</dbReference>
<protein>
    <submittedName>
        <fullName evidence="8">RNA polymerase sigma factor</fullName>
    </submittedName>
</protein>
<dbReference type="SUPFAM" id="SSF88946">
    <property type="entry name" value="Sigma2 domain of RNA polymerase sigma factors"/>
    <property type="match status" value="1"/>
</dbReference>
<evidence type="ECO:0000256" key="4">
    <source>
        <dbReference type="ARBA" id="ARBA00023163"/>
    </source>
</evidence>
<dbReference type="GO" id="GO:0016987">
    <property type="term" value="F:sigma factor activity"/>
    <property type="evidence" value="ECO:0007669"/>
    <property type="project" value="UniProtKB-KW"/>
</dbReference>
<proteinExistence type="inferred from homology"/>
<evidence type="ECO:0000259" key="7">
    <source>
        <dbReference type="Pfam" id="PF08281"/>
    </source>
</evidence>
<dbReference type="InterPro" id="IPR013249">
    <property type="entry name" value="RNA_pol_sigma70_r4_t2"/>
</dbReference>
<dbReference type="SUPFAM" id="SSF88659">
    <property type="entry name" value="Sigma3 and sigma4 domains of RNA polymerase sigma factors"/>
    <property type="match status" value="1"/>
</dbReference>
<dbReference type="Pfam" id="PF04542">
    <property type="entry name" value="Sigma70_r2"/>
    <property type="match status" value="1"/>
</dbReference>
<dbReference type="InterPro" id="IPR013324">
    <property type="entry name" value="RNA_pol_sigma_r3/r4-like"/>
</dbReference>
<dbReference type="Gene3D" id="1.10.1740.10">
    <property type="match status" value="1"/>
</dbReference>
<dbReference type="RefSeq" id="WP_163736445.1">
    <property type="nucleotide sequence ID" value="NZ_JAAGOA010000006.1"/>
</dbReference>
<feature type="region of interest" description="Disordered" evidence="5">
    <location>
        <begin position="189"/>
        <end position="214"/>
    </location>
</feature>
<evidence type="ECO:0000313" key="8">
    <source>
        <dbReference type="EMBL" id="NEE00531.1"/>
    </source>
</evidence>
<evidence type="ECO:0000256" key="5">
    <source>
        <dbReference type="SAM" id="MobiDB-lite"/>
    </source>
</evidence>
<sequence>MSVVEPGTTEGGPSDEQLWSRARRGDPAAFGDLFTRHSHAVYTFCFRLTGSWDIAEDLTTVVFLEAWRQRARFTADGDTLMAWLLGIASQAARNSTRAVKRHRRLLAKLPPAIIEERGDENHAARVEAEQQMQEILRVFRRLPQREQEVLALCVWGERTAAEAAVALGIPVGTVRSRLARAHEHLRRLVEGAARPTTSRPAVHAQPDPGGHVAP</sequence>
<reference evidence="8 9" key="1">
    <citation type="submission" date="2020-02" db="EMBL/GenBank/DDBJ databases">
        <authorList>
            <person name="Li X.-J."/>
            <person name="Han X.-M."/>
        </authorList>
    </citation>
    <scope>NUCLEOTIDE SEQUENCE [LARGE SCALE GENOMIC DNA]</scope>
    <source>
        <strain evidence="8 9">CCTCC AB 2017055</strain>
    </source>
</reference>
<keyword evidence="2" id="KW-0805">Transcription regulation</keyword>
<evidence type="ECO:0000256" key="1">
    <source>
        <dbReference type="ARBA" id="ARBA00010641"/>
    </source>
</evidence>
<dbReference type="Pfam" id="PF08281">
    <property type="entry name" value="Sigma70_r4_2"/>
    <property type="match status" value="1"/>
</dbReference>
<keyword evidence="4" id="KW-0804">Transcription</keyword>
<dbReference type="InterPro" id="IPR013325">
    <property type="entry name" value="RNA_pol_sigma_r2"/>
</dbReference>
<feature type="domain" description="RNA polymerase sigma-70 region 2" evidence="6">
    <location>
        <begin position="33"/>
        <end position="101"/>
    </location>
</feature>
<dbReference type="NCBIfam" id="TIGR02937">
    <property type="entry name" value="sigma70-ECF"/>
    <property type="match status" value="1"/>
</dbReference>
<dbReference type="PANTHER" id="PTHR43133:SF25">
    <property type="entry name" value="RNA POLYMERASE SIGMA FACTOR RFAY-RELATED"/>
    <property type="match status" value="1"/>
</dbReference>
<name>A0A6L9S6Z1_9ACTN</name>
<dbReference type="Gene3D" id="1.10.10.10">
    <property type="entry name" value="Winged helix-like DNA-binding domain superfamily/Winged helix DNA-binding domain"/>
    <property type="match status" value="1"/>
</dbReference>
<dbReference type="InterPro" id="IPR039425">
    <property type="entry name" value="RNA_pol_sigma-70-like"/>
</dbReference>
<dbReference type="GO" id="GO:0003677">
    <property type="term" value="F:DNA binding"/>
    <property type="evidence" value="ECO:0007669"/>
    <property type="project" value="InterPro"/>
</dbReference>
<dbReference type="InterPro" id="IPR014284">
    <property type="entry name" value="RNA_pol_sigma-70_dom"/>
</dbReference>
<gene>
    <name evidence="8" type="ORF">G1H10_10160</name>
</gene>
<keyword evidence="9" id="KW-1185">Reference proteome</keyword>
<evidence type="ECO:0000313" key="9">
    <source>
        <dbReference type="Proteomes" id="UP000475214"/>
    </source>
</evidence>
<dbReference type="Proteomes" id="UP000475214">
    <property type="component" value="Unassembled WGS sequence"/>
</dbReference>
<dbReference type="InterPro" id="IPR036388">
    <property type="entry name" value="WH-like_DNA-bd_sf"/>
</dbReference>
<dbReference type="EMBL" id="JAAGOA010000006">
    <property type="protein sequence ID" value="NEE00531.1"/>
    <property type="molecule type" value="Genomic_DNA"/>
</dbReference>
<evidence type="ECO:0000256" key="2">
    <source>
        <dbReference type="ARBA" id="ARBA00023015"/>
    </source>
</evidence>
<keyword evidence="3" id="KW-0731">Sigma factor</keyword>
<evidence type="ECO:0000256" key="3">
    <source>
        <dbReference type="ARBA" id="ARBA00023082"/>
    </source>
</evidence>
<feature type="domain" description="RNA polymerase sigma factor 70 region 4 type 2" evidence="7">
    <location>
        <begin position="133"/>
        <end position="185"/>
    </location>
</feature>
<dbReference type="AlphaFoldDB" id="A0A6L9S6Z1"/>
<comment type="similarity">
    <text evidence="1">Belongs to the sigma-70 factor family. ECF subfamily.</text>
</comment>
<dbReference type="GO" id="GO:0006352">
    <property type="term" value="P:DNA-templated transcription initiation"/>
    <property type="evidence" value="ECO:0007669"/>
    <property type="project" value="InterPro"/>
</dbReference>
<organism evidence="8 9">
    <name type="scientific">Phytoactinopolyspora halotolerans</name>
    <dbReference type="NCBI Taxonomy" id="1981512"/>
    <lineage>
        <taxon>Bacteria</taxon>
        <taxon>Bacillati</taxon>
        <taxon>Actinomycetota</taxon>
        <taxon>Actinomycetes</taxon>
        <taxon>Jiangellales</taxon>
        <taxon>Jiangellaceae</taxon>
        <taxon>Phytoactinopolyspora</taxon>
    </lineage>
</organism>
<dbReference type="PANTHER" id="PTHR43133">
    <property type="entry name" value="RNA POLYMERASE ECF-TYPE SIGMA FACTO"/>
    <property type="match status" value="1"/>
</dbReference>
<comment type="caution">
    <text evidence="8">The sequence shown here is derived from an EMBL/GenBank/DDBJ whole genome shotgun (WGS) entry which is preliminary data.</text>
</comment>
<dbReference type="InterPro" id="IPR007627">
    <property type="entry name" value="RNA_pol_sigma70_r2"/>
</dbReference>